<feature type="compositionally biased region" description="Acidic residues" evidence="2">
    <location>
        <begin position="277"/>
        <end position="299"/>
    </location>
</feature>
<feature type="region of interest" description="Disordered" evidence="2">
    <location>
        <begin position="261"/>
        <end position="299"/>
    </location>
</feature>
<dbReference type="Pfam" id="PF13952">
    <property type="entry name" value="DUF4216"/>
    <property type="match status" value="1"/>
</dbReference>
<keyword evidence="1" id="KW-0175">Coiled coil</keyword>
<dbReference type="EMBL" id="WHWC01000018">
    <property type="protein sequence ID" value="KAG8364700.1"/>
    <property type="molecule type" value="Genomic_DNA"/>
</dbReference>
<keyword evidence="5" id="KW-1185">Reference proteome</keyword>
<name>A0AAV6W7P9_9LAMI</name>
<dbReference type="InterPro" id="IPR004252">
    <property type="entry name" value="Probable_transposase_24"/>
</dbReference>
<evidence type="ECO:0000259" key="3">
    <source>
        <dbReference type="Pfam" id="PF13952"/>
    </source>
</evidence>
<evidence type="ECO:0000313" key="5">
    <source>
        <dbReference type="Proteomes" id="UP000826271"/>
    </source>
</evidence>
<feature type="compositionally biased region" description="Polar residues" evidence="2">
    <location>
        <begin position="413"/>
        <end position="440"/>
    </location>
</feature>
<protein>
    <recommendedName>
        <fullName evidence="3">DUF4216 domain-containing protein</fullName>
    </recommendedName>
</protein>
<dbReference type="Proteomes" id="UP000826271">
    <property type="component" value="Unassembled WGS sequence"/>
</dbReference>
<feature type="coiled-coil region" evidence="1">
    <location>
        <begin position="708"/>
        <end position="763"/>
    </location>
</feature>
<gene>
    <name evidence="4" type="ORF">BUALT_Bualt18G0025800</name>
</gene>
<evidence type="ECO:0000313" key="4">
    <source>
        <dbReference type="EMBL" id="KAG8364700.1"/>
    </source>
</evidence>
<dbReference type="PANTHER" id="PTHR48258">
    <property type="entry name" value="DUF4218 DOMAIN-CONTAINING PROTEIN-RELATED"/>
    <property type="match status" value="1"/>
</dbReference>
<proteinExistence type="predicted"/>
<evidence type="ECO:0000256" key="1">
    <source>
        <dbReference type="SAM" id="Coils"/>
    </source>
</evidence>
<reference evidence="4" key="1">
    <citation type="submission" date="2019-10" db="EMBL/GenBank/DDBJ databases">
        <authorList>
            <person name="Zhang R."/>
            <person name="Pan Y."/>
            <person name="Wang J."/>
            <person name="Ma R."/>
            <person name="Yu S."/>
        </authorList>
    </citation>
    <scope>NUCLEOTIDE SEQUENCE</scope>
    <source>
        <strain evidence="4">LA-IB0</strain>
        <tissue evidence="4">Leaf</tissue>
    </source>
</reference>
<evidence type="ECO:0000256" key="2">
    <source>
        <dbReference type="SAM" id="MobiDB-lite"/>
    </source>
</evidence>
<dbReference type="AlphaFoldDB" id="A0AAV6W7P9"/>
<dbReference type="InterPro" id="IPR025312">
    <property type="entry name" value="DUF4216"/>
</dbReference>
<sequence length="793" mass="91511">MRQFRRQTYNFHRPVFMAALTNHFKAAIFDICRCNHTGDQFRVQQQTVTVRLPPPITDEDRHSMNSLHLRKAFEATEKLWALANGPFRLNAKCYSGCMVNEVRFHTKDRDTRRTTQNSGLVVEVLFECEWFNTGNKKTIQVDRHFISIDVSSRWYKNDPFVLPIQVQQVFYINDIKFGKNWQLVQRVQHRHLWELLKWDIEDDCDGSQTHAMSPLQQFESIGVSQVVEGAALTNLVREDVEPVIFDENTYKEIWHTRHLRDEDDEELHSEEGFLSENDTDEEEHFDEDSDNIELEESEDDDLGTLEEYCSTLFSLLDGMTRSSGLKRLRNMRSSKIVLNSSSATVVKRKLLASNSSPPRSPIQEHSQDRHGLLLGQNLTTQGLQTDLEQNIGSSWTKPRESDGLKRIRLMRSSKNSLNYSKNPSPSESTSQAHSQGSRGATQDRDSSSPLNSGTSGHSVNGIETPVNQNGTGMIDEFKKRLRCSEGLQTRQRSEKGDRIPMKHESEFSDGLAIVIKTNAEIQGVNRWRNKEVCFARLFQWFDIEGWSTDERVSMIVDSRHKTVYTRWRNTLHMEYKKLVNKDISPRENLSMAKWQAVCDFIEDEKFQKKSSINSRNRKKKPFDHTSGKQQCLLAIGEWTTLFRNTHISKKKWDQFVNSVAQSIHEKMVATQSQPVNEDEEPPSEDAILESTLGRRSGYIKGMGHGVELESVQDQIVNLTDAYKEQSKTLKEQSKTLEETLMKLDDQKKETEACKEQNKTYSQQIGSLQFQMANMQEFLQKFPGFHPSAFSVLN</sequence>
<feature type="compositionally biased region" description="Polar residues" evidence="2">
    <location>
        <begin position="447"/>
        <end position="458"/>
    </location>
</feature>
<dbReference type="PANTHER" id="PTHR48258:SF10">
    <property type="entry name" value="DUF4218 DOMAIN-CONTAINING PROTEIN"/>
    <property type="match status" value="1"/>
</dbReference>
<comment type="caution">
    <text evidence="4">The sequence shown here is derived from an EMBL/GenBank/DDBJ whole genome shotgun (WGS) entry which is preliminary data.</text>
</comment>
<accession>A0AAV6W7P9</accession>
<dbReference type="Pfam" id="PF03004">
    <property type="entry name" value="Transposase_24"/>
    <property type="match status" value="1"/>
</dbReference>
<feature type="domain" description="DUF4216" evidence="3">
    <location>
        <begin position="124"/>
        <end position="184"/>
    </location>
</feature>
<organism evidence="4 5">
    <name type="scientific">Buddleja alternifolia</name>
    <dbReference type="NCBI Taxonomy" id="168488"/>
    <lineage>
        <taxon>Eukaryota</taxon>
        <taxon>Viridiplantae</taxon>
        <taxon>Streptophyta</taxon>
        <taxon>Embryophyta</taxon>
        <taxon>Tracheophyta</taxon>
        <taxon>Spermatophyta</taxon>
        <taxon>Magnoliopsida</taxon>
        <taxon>eudicotyledons</taxon>
        <taxon>Gunneridae</taxon>
        <taxon>Pentapetalae</taxon>
        <taxon>asterids</taxon>
        <taxon>lamiids</taxon>
        <taxon>Lamiales</taxon>
        <taxon>Scrophulariaceae</taxon>
        <taxon>Buddlejeae</taxon>
        <taxon>Buddleja</taxon>
    </lineage>
</organism>
<feature type="region of interest" description="Disordered" evidence="2">
    <location>
        <begin position="413"/>
        <end position="471"/>
    </location>
</feature>